<feature type="non-terminal residue" evidence="2">
    <location>
        <position position="1"/>
    </location>
</feature>
<keyword evidence="3" id="KW-1185">Reference proteome</keyword>
<feature type="non-terminal residue" evidence="2">
    <location>
        <position position="63"/>
    </location>
</feature>
<evidence type="ECO:0000313" key="3">
    <source>
        <dbReference type="Proteomes" id="UP001233999"/>
    </source>
</evidence>
<sequence length="63" mass="6973">KKPVSISSDSTAKLSDASNFEDELPVKRKEEVSAEVPKLGVSAEPHNARQIKTQIFEKNTSFQ</sequence>
<reference evidence="2" key="1">
    <citation type="journal article" date="2023" name="IScience">
        <title>Live-bearing cockroach genome reveals convergent evolutionary mechanisms linked to viviparity in insects and beyond.</title>
        <authorList>
            <person name="Fouks B."/>
            <person name="Harrison M.C."/>
            <person name="Mikhailova A.A."/>
            <person name="Marchal E."/>
            <person name="English S."/>
            <person name="Carruthers M."/>
            <person name="Jennings E.C."/>
            <person name="Chiamaka E.L."/>
            <person name="Frigard R.A."/>
            <person name="Pippel M."/>
            <person name="Attardo G.M."/>
            <person name="Benoit J.B."/>
            <person name="Bornberg-Bauer E."/>
            <person name="Tobe S.S."/>
        </authorList>
    </citation>
    <scope>NUCLEOTIDE SEQUENCE</scope>
    <source>
        <strain evidence="2">Stay&amp;Tobe</strain>
    </source>
</reference>
<feature type="compositionally biased region" description="Polar residues" evidence="1">
    <location>
        <begin position="1"/>
        <end position="18"/>
    </location>
</feature>
<protein>
    <submittedName>
        <fullName evidence="2">Uncharacterized protein</fullName>
    </submittedName>
</protein>
<accession>A0AAD8A252</accession>
<name>A0AAD8A252_DIPPU</name>
<proteinExistence type="predicted"/>
<organism evidence="2 3">
    <name type="scientific">Diploptera punctata</name>
    <name type="common">Pacific beetle cockroach</name>
    <dbReference type="NCBI Taxonomy" id="6984"/>
    <lineage>
        <taxon>Eukaryota</taxon>
        <taxon>Metazoa</taxon>
        <taxon>Ecdysozoa</taxon>
        <taxon>Arthropoda</taxon>
        <taxon>Hexapoda</taxon>
        <taxon>Insecta</taxon>
        <taxon>Pterygota</taxon>
        <taxon>Neoptera</taxon>
        <taxon>Polyneoptera</taxon>
        <taxon>Dictyoptera</taxon>
        <taxon>Blattodea</taxon>
        <taxon>Blaberoidea</taxon>
        <taxon>Blaberidae</taxon>
        <taxon>Diplopterinae</taxon>
        <taxon>Diploptera</taxon>
    </lineage>
</organism>
<dbReference type="Proteomes" id="UP001233999">
    <property type="component" value="Unassembled WGS sequence"/>
</dbReference>
<evidence type="ECO:0000313" key="2">
    <source>
        <dbReference type="EMBL" id="KAJ9591022.1"/>
    </source>
</evidence>
<dbReference type="AlphaFoldDB" id="A0AAD8A252"/>
<feature type="region of interest" description="Disordered" evidence="1">
    <location>
        <begin position="1"/>
        <end position="44"/>
    </location>
</feature>
<comment type="caution">
    <text evidence="2">The sequence shown here is derived from an EMBL/GenBank/DDBJ whole genome shotgun (WGS) entry which is preliminary data.</text>
</comment>
<evidence type="ECO:0000256" key="1">
    <source>
        <dbReference type="SAM" id="MobiDB-lite"/>
    </source>
</evidence>
<reference evidence="2" key="2">
    <citation type="submission" date="2023-05" db="EMBL/GenBank/DDBJ databases">
        <authorList>
            <person name="Fouks B."/>
        </authorList>
    </citation>
    <scope>NUCLEOTIDE SEQUENCE</scope>
    <source>
        <strain evidence="2">Stay&amp;Tobe</strain>
        <tissue evidence="2">Testes</tissue>
    </source>
</reference>
<dbReference type="EMBL" id="JASPKZ010004059">
    <property type="protein sequence ID" value="KAJ9591022.1"/>
    <property type="molecule type" value="Genomic_DNA"/>
</dbReference>
<gene>
    <name evidence="2" type="ORF">L9F63_027771</name>
</gene>